<dbReference type="PANTHER" id="PTHR43173:SF12">
    <property type="entry name" value="PROTEIN KINASE SUPERFAMILY PROTEIN"/>
    <property type="match status" value="1"/>
</dbReference>
<evidence type="ECO:0000259" key="2">
    <source>
        <dbReference type="Pfam" id="PF03109"/>
    </source>
</evidence>
<feature type="domain" description="ABC1 atypical kinase-like" evidence="2">
    <location>
        <begin position="322"/>
        <end position="516"/>
    </location>
</feature>
<feature type="compositionally biased region" description="Polar residues" evidence="1">
    <location>
        <begin position="240"/>
        <end position="260"/>
    </location>
</feature>
<proteinExistence type="predicted"/>
<dbReference type="EMBL" id="JALJOV010000532">
    <property type="protein sequence ID" value="KAK9862976.1"/>
    <property type="molecule type" value="Genomic_DNA"/>
</dbReference>
<evidence type="ECO:0000313" key="4">
    <source>
        <dbReference type="Proteomes" id="UP001485043"/>
    </source>
</evidence>
<gene>
    <name evidence="3" type="ORF">WJX84_002994</name>
</gene>
<evidence type="ECO:0000256" key="1">
    <source>
        <dbReference type="SAM" id="MobiDB-lite"/>
    </source>
</evidence>
<feature type="domain" description="ABC1 atypical kinase-like" evidence="2">
    <location>
        <begin position="110"/>
        <end position="163"/>
    </location>
</feature>
<feature type="region of interest" description="Disordered" evidence="1">
    <location>
        <begin position="205"/>
        <end position="286"/>
    </location>
</feature>
<feature type="compositionally biased region" description="Basic residues" evidence="1">
    <location>
        <begin position="219"/>
        <end position="233"/>
    </location>
</feature>
<sequence length="618" mass="68815">MDDSHDDIDRPGQPKANFVQNSFRTVEFWRRCGGVYMAYKAAQAKQIFLKARGWTPEQLQQKLWRPHHAWAGREMYAICIDLRGFYLKVGQFFGARRDFIPEPMCRELSRLHDQVPPMLPDQTRKVIERELGGVRLEDVFEWIDLQQPLGSASISQVHKARLHGADLAKDRDMELPEGQGFSLGWGLNWRGQDGWSSEGEQCWRLSGAAPSSSGEPRRIPWKGKRRHRRRPLQHPRDETINTAPGSCSGSGAEQGPSTAQPGRAPAGYPSRLDSSRRDASSSEVLESISEAQAAAARLRKGQSARAAAEAACASREGPPDGVVAVKVQYPDALPVMLEDLKHIRLAAKYLSRMEINFDLVSAVDELAGQIKLEFDFVREARIMDTIAGHLSDIRSRVEIPRSVPGFVTKQLLVMNFVEGVQITRLGAQSRAQALNAVQKRLAKRRVFSRIAEAYGRMMLLEGLFNADGHPGNILVMPGGRIGLLDYGQSKQLPDESRLAFAELVLALRSGDNPRISAAMYGLGVITEKGAEATRCKMAYGMFDTRGRINPFDPSSPIKKMGVKKFPSDMFFVLRVVQLLRGLASGMDISDFSTCQQWAPFAEEAVRRHRKKHPGATTS</sequence>
<dbReference type="InterPro" id="IPR004147">
    <property type="entry name" value="ABC1_dom"/>
</dbReference>
<accession>A0AAW1SZQ9</accession>
<organism evidence="3 4">
    <name type="scientific">Apatococcus fuscideae</name>
    <dbReference type="NCBI Taxonomy" id="2026836"/>
    <lineage>
        <taxon>Eukaryota</taxon>
        <taxon>Viridiplantae</taxon>
        <taxon>Chlorophyta</taxon>
        <taxon>core chlorophytes</taxon>
        <taxon>Trebouxiophyceae</taxon>
        <taxon>Chlorellales</taxon>
        <taxon>Chlorellaceae</taxon>
        <taxon>Apatococcus</taxon>
    </lineage>
</organism>
<dbReference type="CDD" id="cd05121">
    <property type="entry name" value="ABC1_ADCK3-like"/>
    <property type="match status" value="1"/>
</dbReference>
<reference evidence="3 4" key="1">
    <citation type="journal article" date="2024" name="Nat. Commun.">
        <title>Phylogenomics reveals the evolutionary origins of lichenization in chlorophyte algae.</title>
        <authorList>
            <person name="Puginier C."/>
            <person name="Libourel C."/>
            <person name="Otte J."/>
            <person name="Skaloud P."/>
            <person name="Haon M."/>
            <person name="Grisel S."/>
            <person name="Petersen M."/>
            <person name="Berrin J.G."/>
            <person name="Delaux P.M."/>
            <person name="Dal Grande F."/>
            <person name="Keller J."/>
        </authorList>
    </citation>
    <scope>NUCLEOTIDE SEQUENCE [LARGE SCALE GENOMIC DNA]</scope>
    <source>
        <strain evidence="3 4">SAG 2523</strain>
    </source>
</reference>
<dbReference type="PANTHER" id="PTHR43173">
    <property type="entry name" value="ABC1 FAMILY PROTEIN"/>
    <property type="match status" value="1"/>
</dbReference>
<dbReference type="InterPro" id="IPR011009">
    <property type="entry name" value="Kinase-like_dom_sf"/>
</dbReference>
<keyword evidence="4" id="KW-1185">Reference proteome</keyword>
<dbReference type="InterPro" id="IPR051130">
    <property type="entry name" value="Mito_struct-func_regulator"/>
</dbReference>
<comment type="caution">
    <text evidence="3">The sequence shown here is derived from an EMBL/GenBank/DDBJ whole genome shotgun (WGS) entry which is preliminary data.</text>
</comment>
<name>A0AAW1SZQ9_9CHLO</name>
<dbReference type="AlphaFoldDB" id="A0AAW1SZQ9"/>
<dbReference type="SUPFAM" id="SSF56112">
    <property type="entry name" value="Protein kinase-like (PK-like)"/>
    <property type="match status" value="1"/>
</dbReference>
<protein>
    <recommendedName>
        <fullName evidence="2">ABC1 atypical kinase-like domain-containing protein</fullName>
    </recommendedName>
</protein>
<dbReference type="Pfam" id="PF03109">
    <property type="entry name" value="ABC1"/>
    <property type="match status" value="2"/>
</dbReference>
<dbReference type="Proteomes" id="UP001485043">
    <property type="component" value="Unassembled WGS sequence"/>
</dbReference>
<evidence type="ECO:0000313" key="3">
    <source>
        <dbReference type="EMBL" id="KAK9862976.1"/>
    </source>
</evidence>